<evidence type="ECO:0000313" key="7">
    <source>
        <dbReference type="Proteomes" id="UP001153292"/>
    </source>
</evidence>
<comment type="subcellular location">
    <subcellularLocation>
        <location evidence="5">Membrane</location>
        <topology evidence="5">Single-pass membrane protein</topology>
    </subcellularLocation>
</comment>
<dbReference type="PROSITE" id="PS00375">
    <property type="entry name" value="UDPGT"/>
    <property type="match status" value="1"/>
</dbReference>
<evidence type="ECO:0000256" key="5">
    <source>
        <dbReference type="RuleBase" id="RU362059"/>
    </source>
</evidence>
<dbReference type="EMBL" id="OU963899">
    <property type="protein sequence ID" value="CAH0406633.1"/>
    <property type="molecule type" value="Genomic_DNA"/>
</dbReference>
<proteinExistence type="inferred from homology"/>
<reference evidence="6" key="1">
    <citation type="submission" date="2021-12" db="EMBL/GenBank/DDBJ databases">
        <authorList>
            <person name="King R."/>
        </authorList>
    </citation>
    <scope>NUCLEOTIDE SEQUENCE</scope>
</reference>
<evidence type="ECO:0000256" key="3">
    <source>
        <dbReference type="ARBA" id="ARBA00022679"/>
    </source>
</evidence>
<dbReference type="InterPro" id="IPR002213">
    <property type="entry name" value="UDP_glucos_trans"/>
</dbReference>
<dbReference type="PANTHER" id="PTHR48043">
    <property type="entry name" value="EG:EG0003.4 PROTEIN-RELATED"/>
    <property type="match status" value="1"/>
</dbReference>
<protein>
    <recommendedName>
        <fullName evidence="5">UDP-glucuronosyltransferase</fullName>
        <ecNumber evidence="5">2.4.1.17</ecNumber>
    </recommendedName>
</protein>
<dbReference type="Proteomes" id="UP001153292">
    <property type="component" value="Chromosome 6"/>
</dbReference>
<dbReference type="SUPFAM" id="SSF53756">
    <property type="entry name" value="UDP-Glycosyltransferase/glycogen phosphorylase"/>
    <property type="match status" value="1"/>
</dbReference>
<comment type="similarity">
    <text evidence="1 4">Belongs to the UDP-glycosyltransferase family.</text>
</comment>
<keyword evidence="2 4" id="KW-0328">Glycosyltransferase</keyword>
<sequence length="521" mass="59442">MMSPISIIFNILIFCHNVFALNILGIVSVPLKSHYMAMQKLFPELAARGHSVTVINNFPTPQNVKNLRFINLNRDLNVTFTTLEMFENLNPAFLHWKNFHRFLTYTSNLVQSDCECLFTNEDVKRHLAERNKYDVVFVEMFTSDCALVYAATNFDAPIIGITSHVLLPTTYSPLGIPFDIASDSYLFTKGGPNPSILTKVEVVVMKLCYYIQERFYFHPILQQHVQNTSIDLERVAKDRMKMVFAYQHYSMTGARLLAPQLLEISGLHISKPKPVPQDVEDFLSNADHGAIYVSFGTNLNSSLMSPRMLKNFLAAFKKIPQKVLFKWENDTFPEGNDNVLTRKWFPQLDVLCHPKVMGFVSHSGMLSSTEAVYCGKPMVTMPFFGDQFDNSGSLEAIGFAKTLYLANVTPENLANAITEITSPQMQRNAQKVSQLWHDRPLPVMDSAIYWTEYVARYRTAPPSLPSKHSTWFESLLLDVISVFVLIAFVLVWLSLVICKLIRKLCRLLLSKFICRTKEKTQ</sequence>
<evidence type="ECO:0000256" key="2">
    <source>
        <dbReference type="ARBA" id="ARBA00022676"/>
    </source>
</evidence>
<gene>
    <name evidence="6" type="ORF">CHILSU_LOCUS10014</name>
</gene>
<keyword evidence="5" id="KW-0732">Signal</keyword>
<organism evidence="6 7">
    <name type="scientific">Chilo suppressalis</name>
    <name type="common">Asiatic rice borer moth</name>
    <dbReference type="NCBI Taxonomy" id="168631"/>
    <lineage>
        <taxon>Eukaryota</taxon>
        <taxon>Metazoa</taxon>
        <taxon>Ecdysozoa</taxon>
        <taxon>Arthropoda</taxon>
        <taxon>Hexapoda</taxon>
        <taxon>Insecta</taxon>
        <taxon>Pterygota</taxon>
        <taxon>Neoptera</taxon>
        <taxon>Endopterygota</taxon>
        <taxon>Lepidoptera</taxon>
        <taxon>Glossata</taxon>
        <taxon>Ditrysia</taxon>
        <taxon>Pyraloidea</taxon>
        <taxon>Crambidae</taxon>
        <taxon>Crambinae</taxon>
        <taxon>Chilo</taxon>
    </lineage>
</organism>
<name>A0ABN8BHI6_CHISP</name>
<dbReference type="Pfam" id="PF00201">
    <property type="entry name" value="UDPGT"/>
    <property type="match status" value="1"/>
</dbReference>
<keyword evidence="5" id="KW-1133">Transmembrane helix</keyword>
<keyword evidence="5" id="KW-0472">Membrane</keyword>
<keyword evidence="7" id="KW-1185">Reference proteome</keyword>
<feature type="signal peptide" evidence="5">
    <location>
        <begin position="1"/>
        <end position="20"/>
    </location>
</feature>
<dbReference type="Gene3D" id="3.40.50.2000">
    <property type="entry name" value="Glycogen Phosphorylase B"/>
    <property type="match status" value="2"/>
</dbReference>
<dbReference type="InterPro" id="IPR035595">
    <property type="entry name" value="UDP_glycos_trans_CS"/>
</dbReference>
<dbReference type="InterPro" id="IPR050271">
    <property type="entry name" value="UDP-glycosyltransferase"/>
</dbReference>
<keyword evidence="3 4" id="KW-0808">Transferase</keyword>
<comment type="catalytic activity">
    <reaction evidence="5">
        <text>glucuronate acceptor + UDP-alpha-D-glucuronate = acceptor beta-D-glucuronoside + UDP + H(+)</text>
        <dbReference type="Rhea" id="RHEA:21032"/>
        <dbReference type="ChEBI" id="CHEBI:15378"/>
        <dbReference type="ChEBI" id="CHEBI:58052"/>
        <dbReference type="ChEBI" id="CHEBI:58223"/>
        <dbReference type="ChEBI" id="CHEBI:132367"/>
        <dbReference type="ChEBI" id="CHEBI:132368"/>
        <dbReference type="EC" id="2.4.1.17"/>
    </reaction>
</comment>
<evidence type="ECO:0000256" key="1">
    <source>
        <dbReference type="ARBA" id="ARBA00009995"/>
    </source>
</evidence>
<feature type="transmembrane region" description="Helical" evidence="5">
    <location>
        <begin position="475"/>
        <end position="501"/>
    </location>
</feature>
<dbReference type="CDD" id="cd03784">
    <property type="entry name" value="GT1_Gtf-like"/>
    <property type="match status" value="1"/>
</dbReference>
<evidence type="ECO:0000313" key="6">
    <source>
        <dbReference type="EMBL" id="CAH0406633.1"/>
    </source>
</evidence>
<keyword evidence="5" id="KW-0812">Transmembrane</keyword>
<evidence type="ECO:0000256" key="4">
    <source>
        <dbReference type="RuleBase" id="RU003718"/>
    </source>
</evidence>
<dbReference type="EC" id="2.4.1.17" evidence="5"/>
<feature type="chain" id="PRO_5044953708" description="UDP-glucuronosyltransferase" evidence="5">
    <location>
        <begin position="21"/>
        <end position="521"/>
    </location>
</feature>
<dbReference type="PANTHER" id="PTHR48043:SF145">
    <property type="entry name" value="FI06409P-RELATED"/>
    <property type="match status" value="1"/>
</dbReference>
<accession>A0ABN8BHI6</accession>